<feature type="region of interest" description="Disordered" evidence="1">
    <location>
        <begin position="27"/>
        <end position="67"/>
    </location>
</feature>
<evidence type="ECO:0000256" key="1">
    <source>
        <dbReference type="SAM" id="MobiDB-lite"/>
    </source>
</evidence>
<dbReference type="RefSeq" id="WP_161126548.1">
    <property type="nucleotide sequence ID" value="NZ_VYSB01000050.1"/>
</dbReference>
<evidence type="ECO:0000313" key="3">
    <source>
        <dbReference type="Proteomes" id="UP000481947"/>
    </source>
</evidence>
<accession>A0A7C9NAY2</accession>
<comment type="caution">
    <text evidence="2">The sequence shown here is derived from an EMBL/GenBank/DDBJ whole genome shotgun (WGS) entry which is preliminary data.</text>
</comment>
<evidence type="ECO:0000313" key="2">
    <source>
        <dbReference type="EMBL" id="MYZ54102.1"/>
    </source>
</evidence>
<reference evidence="2 3" key="1">
    <citation type="submission" date="2019-09" db="EMBL/GenBank/DDBJ databases">
        <title>Identification of Malikia spinosa a prominent benzene-, toluene-, and ethylbenzene-degrading bacterium: enrichment, isolation and whole genome sequencing.</title>
        <authorList>
            <person name="Tancsics A."/>
            <person name="Revesz F."/>
            <person name="Kriszt B."/>
        </authorList>
    </citation>
    <scope>NUCLEOTIDE SEQUENCE [LARGE SCALE GENOMIC DNA]</scope>
    <source>
        <strain evidence="2 3">AB6</strain>
    </source>
</reference>
<dbReference type="Proteomes" id="UP000481947">
    <property type="component" value="Unassembled WGS sequence"/>
</dbReference>
<dbReference type="EMBL" id="VYSB01000050">
    <property type="protein sequence ID" value="MYZ54102.1"/>
    <property type="molecule type" value="Genomic_DNA"/>
</dbReference>
<name>A0A7C9NAY2_9BURK</name>
<sequence length="112" mass="11988">MRKTKAPDMGAFLGSVIGQQPAKAAAAATAVETPEAKDAAANPSPIRRGRGRPPKSPQDIAKQTAIRLDPDDLKKVKKLAVDDGMTFNRVVYRALEAYCETRGVKLIGASRK</sequence>
<proteinExistence type="predicted"/>
<gene>
    <name evidence="2" type="ORF">F5985_18770</name>
</gene>
<organism evidence="2 3">
    <name type="scientific">Malikia spinosa</name>
    <dbReference type="NCBI Taxonomy" id="86180"/>
    <lineage>
        <taxon>Bacteria</taxon>
        <taxon>Pseudomonadati</taxon>
        <taxon>Pseudomonadota</taxon>
        <taxon>Betaproteobacteria</taxon>
        <taxon>Burkholderiales</taxon>
        <taxon>Comamonadaceae</taxon>
        <taxon>Malikia</taxon>
    </lineage>
</organism>
<protein>
    <submittedName>
        <fullName evidence="2">Uncharacterized protein</fullName>
    </submittedName>
</protein>
<dbReference type="AlphaFoldDB" id="A0A7C9NAY2"/>